<evidence type="ECO:0000256" key="1">
    <source>
        <dbReference type="SAM" id="MobiDB-lite"/>
    </source>
</evidence>
<comment type="caution">
    <text evidence="2">The sequence shown here is derived from an EMBL/GenBank/DDBJ whole genome shotgun (WGS) entry which is preliminary data.</text>
</comment>
<organism evidence="2 3">
    <name type="scientific">Flexivirga caeni</name>
    <dbReference type="NCBI Taxonomy" id="2294115"/>
    <lineage>
        <taxon>Bacteria</taxon>
        <taxon>Bacillati</taxon>
        <taxon>Actinomycetota</taxon>
        <taxon>Actinomycetes</taxon>
        <taxon>Micrococcales</taxon>
        <taxon>Dermacoccaceae</taxon>
        <taxon>Flexivirga</taxon>
    </lineage>
</organism>
<dbReference type="AlphaFoldDB" id="A0A3M9ML73"/>
<proteinExistence type="predicted"/>
<feature type="region of interest" description="Disordered" evidence="1">
    <location>
        <begin position="27"/>
        <end position="77"/>
    </location>
</feature>
<dbReference type="Proteomes" id="UP000271678">
    <property type="component" value="Unassembled WGS sequence"/>
</dbReference>
<protein>
    <submittedName>
        <fullName evidence="2">Uncharacterized protein</fullName>
    </submittedName>
</protein>
<evidence type="ECO:0000313" key="3">
    <source>
        <dbReference type="Proteomes" id="UP000271678"/>
    </source>
</evidence>
<sequence>MPELPGFDGEELVPDGLPLLDELALADEPGPVGELPPFDELPPAWLLPDELPHPATLPIRTEPATKPTGPDPGSWTR</sequence>
<dbReference type="EMBL" id="RJJQ01000001">
    <property type="protein sequence ID" value="RNI25418.1"/>
    <property type="molecule type" value="Genomic_DNA"/>
</dbReference>
<dbReference type="RefSeq" id="WP_148043214.1">
    <property type="nucleotide sequence ID" value="NZ_RJJQ01000001.1"/>
</dbReference>
<accession>A0A3M9ML73</accession>
<name>A0A3M9ML73_9MICO</name>
<evidence type="ECO:0000313" key="2">
    <source>
        <dbReference type="EMBL" id="RNI25418.1"/>
    </source>
</evidence>
<reference evidence="2 3" key="1">
    <citation type="submission" date="2018-11" db="EMBL/GenBank/DDBJ databases">
        <title>Draft genome of Simplicispira Flexivirga sp. BO-16.</title>
        <authorList>
            <person name="Im W.T."/>
        </authorList>
    </citation>
    <scope>NUCLEOTIDE SEQUENCE [LARGE SCALE GENOMIC DNA]</scope>
    <source>
        <strain evidence="2 3">BO-16</strain>
    </source>
</reference>
<gene>
    <name evidence="2" type="ORF">EFY87_02010</name>
</gene>
<keyword evidence="3" id="KW-1185">Reference proteome</keyword>